<dbReference type="SUPFAM" id="SSF48097">
    <property type="entry name" value="Regulator of G-protein signaling, RGS"/>
    <property type="match status" value="1"/>
</dbReference>
<dbReference type="PROSITE" id="PS50132">
    <property type="entry name" value="RGS"/>
    <property type="match status" value="1"/>
</dbReference>
<dbReference type="InterPro" id="IPR044926">
    <property type="entry name" value="RGS_subdomain_2"/>
</dbReference>
<protein>
    <recommendedName>
        <fullName evidence="1">RGS domain-containing protein</fullName>
    </recommendedName>
</protein>
<evidence type="ECO:0000259" key="1">
    <source>
        <dbReference type="PROSITE" id="PS50132"/>
    </source>
</evidence>
<sequence>MPNLPEELVHSYKSVVEDFIQERAPNEINIGARLRREVLERIATGTFSIDVLDRVRDEVLSLLADNVWLKFVEAEEKTAAGREQKGDGGGAGA</sequence>
<name>A0A139AUH9_GONPJ</name>
<gene>
    <name evidence="2" type="ORF">M427DRAFT_52013</name>
</gene>
<dbReference type="InterPro" id="IPR016137">
    <property type="entry name" value="RGS"/>
</dbReference>
<dbReference type="Gene3D" id="1.10.167.10">
    <property type="entry name" value="Regulator of G-protein Signalling 4, domain 2"/>
    <property type="match status" value="1"/>
</dbReference>
<keyword evidence="3" id="KW-1185">Reference proteome</keyword>
<proteinExistence type="predicted"/>
<dbReference type="Pfam" id="PF00615">
    <property type="entry name" value="RGS"/>
    <property type="match status" value="1"/>
</dbReference>
<organism evidence="2 3">
    <name type="scientific">Gonapodya prolifera (strain JEL478)</name>
    <name type="common">Monoblepharis prolifera</name>
    <dbReference type="NCBI Taxonomy" id="1344416"/>
    <lineage>
        <taxon>Eukaryota</taxon>
        <taxon>Fungi</taxon>
        <taxon>Fungi incertae sedis</taxon>
        <taxon>Chytridiomycota</taxon>
        <taxon>Chytridiomycota incertae sedis</taxon>
        <taxon>Monoblepharidomycetes</taxon>
        <taxon>Monoblepharidales</taxon>
        <taxon>Gonapodyaceae</taxon>
        <taxon>Gonapodya</taxon>
    </lineage>
</organism>
<evidence type="ECO:0000313" key="2">
    <source>
        <dbReference type="EMBL" id="KXS20367.1"/>
    </source>
</evidence>
<dbReference type="Proteomes" id="UP000070544">
    <property type="component" value="Unassembled WGS sequence"/>
</dbReference>
<dbReference type="OrthoDB" id="2125296at2759"/>
<evidence type="ECO:0000313" key="3">
    <source>
        <dbReference type="Proteomes" id="UP000070544"/>
    </source>
</evidence>
<dbReference type="AlphaFoldDB" id="A0A139AUH9"/>
<reference evidence="2 3" key="1">
    <citation type="journal article" date="2015" name="Genome Biol. Evol.">
        <title>Phylogenomic analyses indicate that early fungi evolved digesting cell walls of algal ancestors of land plants.</title>
        <authorList>
            <person name="Chang Y."/>
            <person name="Wang S."/>
            <person name="Sekimoto S."/>
            <person name="Aerts A.L."/>
            <person name="Choi C."/>
            <person name="Clum A."/>
            <person name="LaButti K.M."/>
            <person name="Lindquist E.A."/>
            <person name="Yee Ngan C."/>
            <person name="Ohm R.A."/>
            <person name="Salamov A.A."/>
            <person name="Grigoriev I.V."/>
            <person name="Spatafora J.W."/>
            <person name="Berbee M.L."/>
        </authorList>
    </citation>
    <scope>NUCLEOTIDE SEQUENCE [LARGE SCALE GENOMIC DNA]</scope>
    <source>
        <strain evidence="2 3">JEL478</strain>
    </source>
</reference>
<dbReference type="EMBL" id="KQ965735">
    <property type="protein sequence ID" value="KXS20367.1"/>
    <property type="molecule type" value="Genomic_DNA"/>
</dbReference>
<dbReference type="InterPro" id="IPR036305">
    <property type="entry name" value="RGS_sf"/>
</dbReference>
<accession>A0A139AUH9</accession>
<feature type="domain" description="RGS" evidence="1">
    <location>
        <begin position="1"/>
        <end position="75"/>
    </location>
</feature>